<dbReference type="Pfam" id="PF04048">
    <property type="entry name" value="Sec8_N"/>
    <property type="match status" value="1"/>
</dbReference>
<evidence type="ECO:0000256" key="4">
    <source>
        <dbReference type="SAM" id="Coils"/>
    </source>
</evidence>
<evidence type="ECO:0000256" key="1">
    <source>
        <dbReference type="ARBA" id="ARBA00022448"/>
    </source>
</evidence>
<proteinExistence type="inferred from homology"/>
<comment type="function">
    <text evidence="3">Component of the exocyst complex involved in the docking of exocytic vesicles with fusion sites on the plasma membrane.</text>
</comment>
<protein>
    <recommendedName>
        <fullName evidence="3">Exocyst complex component Sec8</fullName>
    </recommendedName>
</protein>
<evidence type="ECO:0000313" key="6">
    <source>
        <dbReference type="EMBL" id="KAG0691092.1"/>
    </source>
</evidence>
<dbReference type="PANTHER" id="PTHR14146:SF0">
    <property type="entry name" value="EXOCYST COMPLEX COMPONENT 4"/>
    <property type="match status" value="1"/>
</dbReference>
<dbReference type="GO" id="GO:0090522">
    <property type="term" value="P:vesicle tethering involved in exocytosis"/>
    <property type="evidence" value="ECO:0007669"/>
    <property type="project" value="UniProtKB-UniRule"/>
</dbReference>
<dbReference type="GO" id="GO:0000145">
    <property type="term" value="C:exocyst"/>
    <property type="evidence" value="ECO:0007669"/>
    <property type="project" value="UniProtKB-UniRule"/>
</dbReference>
<comment type="caution">
    <text evidence="6">The sequence shown here is derived from an EMBL/GenBank/DDBJ whole genome shotgun (WGS) entry which is preliminary data.</text>
</comment>
<feature type="domain" description="Exocyst complex component Sec8 N-terminal" evidence="5">
    <location>
        <begin position="12"/>
        <end position="142"/>
    </location>
</feature>
<dbReference type="InterPro" id="IPR039682">
    <property type="entry name" value="Sec8/EXOC4"/>
</dbReference>
<dbReference type="AlphaFoldDB" id="A0A9P6WPW9"/>
<sequence length="1017" mass="118016">MSDKAAKSMQSLNQTLSMFQEDWPDLLNGDCNPLDLALPFIDQQGTQKYQDFEDLKKQFTINLQWAVNTNYMAFNDSIGSYGISIETLNQSQDRLGNIRECLDSVNNTLNSKSNILGELNSKKMEYGQIINIMKEISDVQKKLNSLQDNIENREFEKSVKIIKEIQEKSIDNRLSKIEGLQSLHTKLETSITMLLDALIDEIESHIYSKNSSNISSENNIVSNRIPINKGLEGFIKKINSEIISEDEDLEIQNSKYDELYEKFLFVKKLNKENECLSRLVENSEREIKQIINRSVNEVRTKFSSQIEMNLSLGLNEKKNPFYSFNLLQGLNGVIIKEVFEKIFNGILFLAQRHIAIYHISKISGYKYKISDILKEIQKQLSLIIFNYVIDENILNDLEELDLKSKHKENNSPFDKVPKQFEDIGHGPMFQFSKLSINSLTDDLVNSLNNIFISQEQSSSSITDINFQNKLDGTIFIGVDDINESKKNILVPPNIFNMAYLIDEFIDCTNHLINIIPIENHINTRNPVYTFFNQFMNVVFISQLENTLIYQFDKLCEHKWKQDQLLDASISFERFFNRVLILLDTTLYYRPSYVQIIFKLFYKVQEKFKEVQETVVNTNESKLLIAWIHDSKLKMTSNDIVRTLLNNEQNLETKEKLISLQSKELTYALSIGGTFIPNMNPNNFITLERMQSLVDLLASLSNILTWLPKMKRNSAKLFVDVDLAQKLKGIWTLSIFNDSEFPLSVLNLDKDNDKEIKLNNFEINNRDGNNIYLSNNNFENELEGFISLDEKTGNEFDKLINNLEDLMNDVEILIRYEIRVECIWCMIQMMLSKQWEQSGDESVDLGVDKFCERVNNISRILNKISKNIMNKSKDEIRIRIFGGLGYWIDKLIIFESRRIEIMGKNGWMKMIVNLRVLQQIIKNIDSEFDNNYDSGKSSMNDSLKYFTLGMEGEKFLINVEKVKNEGLDLSDDDWKNLIRLLYSEKLRKEIGGNVNKKYMAAQARLLKVLAPTKKIASV</sequence>
<dbReference type="Proteomes" id="UP000697127">
    <property type="component" value="Unassembled WGS sequence"/>
</dbReference>
<keyword evidence="2 3" id="KW-0268">Exocytosis</keyword>
<dbReference type="InterPro" id="IPR007191">
    <property type="entry name" value="Sec8_exocyst_N"/>
</dbReference>
<dbReference type="GO" id="GO:0006904">
    <property type="term" value="P:vesicle docking involved in exocytosis"/>
    <property type="evidence" value="ECO:0007669"/>
    <property type="project" value="InterPro"/>
</dbReference>
<keyword evidence="1 3" id="KW-0813">Transport</keyword>
<evidence type="ECO:0000259" key="5">
    <source>
        <dbReference type="Pfam" id="PF04048"/>
    </source>
</evidence>
<dbReference type="GO" id="GO:0006612">
    <property type="term" value="P:protein targeting to membrane"/>
    <property type="evidence" value="ECO:0007669"/>
    <property type="project" value="UniProtKB-UniRule"/>
</dbReference>
<keyword evidence="7" id="KW-1185">Reference proteome</keyword>
<dbReference type="EMBL" id="PUHW01000008">
    <property type="protein sequence ID" value="KAG0691092.1"/>
    <property type="molecule type" value="Genomic_DNA"/>
</dbReference>
<organism evidence="6 7">
    <name type="scientific">Pichia californica</name>
    <dbReference type="NCBI Taxonomy" id="460514"/>
    <lineage>
        <taxon>Eukaryota</taxon>
        <taxon>Fungi</taxon>
        <taxon>Dikarya</taxon>
        <taxon>Ascomycota</taxon>
        <taxon>Saccharomycotina</taxon>
        <taxon>Pichiomycetes</taxon>
        <taxon>Pichiales</taxon>
        <taxon>Pichiaceae</taxon>
        <taxon>Pichia</taxon>
    </lineage>
</organism>
<dbReference type="OrthoDB" id="272977at2759"/>
<evidence type="ECO:0000256" key="3">
    <source>
        <dbReference type="RuleBase" id="RU367079"/>
    </source>
</evidence>
<feature type="coiled-coil region" evidence="4">
    <location>
        <begin position="266"/>
        <end position="293"/>
    </location>
</feature>
<dbReference type="GO" id="GO:0006893">
    <property type="term" value="P:Golgi to plasma membrane transport"/>
    <property type="evidence" value="ECO:0007669"/>
    <property type="project" value="TreeGrafter"/>
</dbReference>
<name>A0A9P6WPW9_9ASCO</name>
<dbReference type="GO" id="GO:0015031">
    <property type="term" value="P:protein transport"/>
    <property type="evidence" value="ECO:0007669"/>
    <property type="project" value="UniProtKB-KW"/>
</dbReference>
<accession>A0A9P6WPW9</accession>
<evidence type="ECO:0000256" key="2">
    <source>
        <dbReference type="ARBA" id="ARBA00022483"/>
    </source>
</evidence>
<keyword evidence="4" id="KW-0175">Coiled coil</keyword>
<comment type="similarity">
    <text evidence="3">Belongs to the SEC8 family.</text>
</comment>
<feature type="coiled-coil region" evidence="4">
    <location>
        <begin position="129"/>
        <end position="156"/>
    </location>
</feature>
<dbReference type="PANTHER" id="PTHR14146">
    <property type="entry name" value="EXOCYST COMPLEX COMPONENT 4"/>
    <property type="match status" value="1"/>
</dbReference>
<gene>
    <name evidence="6" type="ORF">C6P40_005011</name>
</gene>
<keyword evidence="3" id="KW-0653">Protein transport</keyword>
<evidence type="ECO:0000313" key="7">
    <source>
        <dbReference type="Proteomes" id="UP000697127"/>
    </source>
</evidence>
<reference evidence="6" key="1">
    <citation type="submission" date="2020-11" db="EMBL/GenBank/DDBJ databases">
        <title>Kefir isolates.</title>
        <authorList>
            <person name="Marcisauskas S."/>
            <person name="Kim Y."/>
            <person name="Blasche S."/>
        </authorList>
    </citation>
    <scope>NUCLEOTIDE SEQUENCE</scope>
    <source>
        <strain evidence="6">Olga-1</strain>
    </source>
</reference>